<dbReference type="Proteomes" id="UP001596018">
    <property type="component" value="Unassembled WGS sequence"/>
</dbReference>
<evidence type="ECO:0000256" key="2">
    <source>
        <dbReference type="ARBA" id="ARBA00022679"/>
    </source>
</evidence>
<proteinExistence type="predicted"/>
<keyword evidence="2 9" id="KW-0808">Transferase</keyword>
<dbReference type="InterPro" id="IPR013482">
    <property type="entry name" value="Molybde_CF_guanTrfase"/>
</dbReference>
<comment type="caution">
    <text evidence="9">The sequence shown here is derived from an EMBL/GenBank/DDBJ whole genome shotgun (WGS) entry which is preliminary data.</text>
</comment>
<evidence type="ECO:0000259" key="8">
    <source>
        <dbReference type="Pfam" id="PF12804"/>
    </source>
</evidence>
<dbReference type="Pfam" id="PF12804">
    <property type="entry name" value="NTP_transf_3"/>
    <property type="match status" value="1"/>
</dbReference>
<evidence type="ECO:0000256" key="6">
    <source>
        <dbReference type="ARBA" id="ARBA00023134"/>
    </source>
</evidence>
<keyword evidence="7" id="KW-0501">Molybdenum cofactor biosynthesis</keyword>
<keyword evidence="3" id="KW-0479">Metal-binding</keyword>
<dbReference type="PANTHER" id="PTHR19136:SF81">
    <property type="entry name" value="MOLYBDENUM COFACTOR GUANYLYLTRANSFERASE"/>
    <property type="match status" value="1"/>
</dbReference>
<dbReference type="InterPro" id="IPR025877">
    <property type="entry name" value="MobA-like_NTP_Trfase"/>
</dbReference>
<evidence type="ECO:0000256" key="7">
    <source>
        <dbReference type="ARBA" id="ARBA00023150"/>
    </source>
</evidence>
<dbReference type="CDD" id="cd02503">
    <property type="entry name" value="MobA"/>
    <property type="match status" value="1"/>
</dbReference>
<organism evidence="9 10">
    <name type="scientific">Rhodanobacter ginsenosidimutans</name>
    <dbReference type="NCBI Taxonomy" id="490571"/>
    <lineage>
        <taxon>Bacteria</taxon>
        <taxon>Pseudomonadati</taxon>
        <taxon>Pseudomonadota</taxon>
        <taxon>Gammaproteobacteria</taxon>
        <taxon>Lysobacterales</taxon>
        <taxon>Rhodanobacteraceae</taxon>
        <taxon>Rhodanobacter</taxon>
    </lineage>
</organism>
<accession>A0ABW0JVL7</accession>
<name>A0ABW0JVL7_9GAMM</name>
<dbReference type="Gene3D" id="3.90.550.10">
    <property type="entry name" value="Spore Coat Polysaccharide Biosynthesis Protein SpsA, Chain A"/>
    <property type="match status" value="1"/>
</dbReference>
<dbReference type="GO" id="GO:0016740">
    <property type="term" value="F:transferase activity"/>
    <property type="evidence" value="ECO:0007669"/>
    <property type="project" value="UniProtKB-KW"/>
</dbReference>
<dbReference type="EMBL" id="JBHSMM010000001">
    <property type="protein sequence ID" value="MFC5440137.1"/>
    <property type="molecule type" value="Genomic_DNA"/>
</dbReference>
<feature type="domain" description="MobA-like NTP transferase" evidence="8">
    <location>
        <begin position="8"/>
        <end position="153"/>
    </location>
</feature>
<evidence type="ECO:0000313" key="10">
    <source>
        <dbReference type="Proteomes" id="UP001596018"/>
    </source>
</evidence>
<keyword evidence="10" id="KW-1185">Reference proteome</keyword>
<dbReference type="RefSeq" id="WP_377339930.1">
    <property type="nucleotide sequence ID" value="NZ_JALBWS010000012.1"/>
</dbReference>
<dbReference type="PANTHER" id="PTHR19136">
    <property type="entry name" value="MOLYBDENUM COFACTOR GUANYLYLTRANSFERASE"/>
    <property type="match status" value="1"/>
</dbReference>
<dbReference type="SUPFAM" id="SSF53448">
    <property type="entry name" value="Nucleotide-diphospho-sugar transferases"/>
    <property type="match status" value="1"/>
</dbReference>
<reference evidence="10" key="1">
    <citation type="journal article" date="2019" name="Int. J. Syst. Evol. Microbiol.">
        <title>The Global Catalogue of Microorganisms (GCM) 10K type strain sequencing project: providing services to taxonomists for standard genome sequencing and annotation.</title>
        <authorList>
            <consortium name="The Broad Institute Genomics Platform"/>
            <consortium name="The Broad Institute Genome Sequencing Center for Infectious Disease"/>
            <person name="Wu L."/>
            <person name="Ma J."/>
        </authorList>
    </citation>
    <scope>NUCLEOTIDE SEQUENCE [LARGE SCALE GENOMIC DNA]</scope>
    <source>
        <strain evidence="10">KACC 12822</strain>
    </source>
</reference>
<keyword evidence="4" id="KW-0547">Nucleotide-binding</keyword>
<protein>
    <submittedName>
        <fullName evidence="9">NTP transferase domain-containing protein</fullName>
    </submittedName>
</protein>
<dbReference type="InterPro" id="IPR029044">
    <property type="entry name" value="Nucleotide-diphossugar_trans"/>
</dbReference>
<evidence type="ECO:0000256" key="3">
    <source>
        <dbReference type="ARBA" id="ARBA00022723"/>
    </source>
</evidence>
<gene>
    <name evidence="9" type="ORF">ACFPK0_08950</name>
</gene>
<evidence type="ECO:0000256" key="4">
    <source>
        <dbReference type="ARBA" id="ARBA00022741"/>
    </source>
</evidence>
<keyword evidence="6" id="KW-0342">GTP-binding</keyword>
<keyword evidence="1" id="KW-0963">Cytoplasm</keyword>
<evidence type="ECO:0000256" key="1">
    <source>
        <dbReference type="ARBA" id="ARBA00022490"/>
    </source>
</evidence>
<evidence type="ECO:0000313" key="9">
    <source>
        <dbReference type="EMBL" id="MFC5440137.1"/>
    </source>
</evidence>
<sequence length="197" mass="21987">MSAAPLHGLLLCGGASRRMRRDKAQLNYSGEPQLLRAWRLLTAFTERAFVSVRDSQHDEPLRASLPQLIDTYDAVGPVAGILSAHDAFPEAAWLVIACDLPLLDETTLRTLIAARDTSKEATAFASRFDGLPEPLCTLWEPPIHQRLKQRHEAGSYCPRKVLIQADIRLLPPPGNTLDNINTPQEFEQMQRQLEVLS</sequence>
<evidence type="ECO:0000256" key="5">
    <source>
        <dbReference type="ARBA" id="ARBA00022842"/>
    </source>
</evidence>
<keyword evidence="5" id="KW-0460">Magnesium</keyword>